<proteinExistence type="predicted"/>
<evidence type="ECO:0000313" key="2">
    <source>
        <dbReference type="Proteomes" id="UP000220032"/>
    </source>
</evidence>
<organism evidence="1 2">
    <name type="scientific">Bacillus cereus</name>
    <dbReference type="NCBI Taxonomy" id="1396"/>
    <lineage>
        <taxon>Bacteria</taxon>
        <taxon>Bacillati</taxon>
        <taxon>Bacillota</taxon>
        <taxon>Bacilli</taxon>
        <taxon>Bacillales</taxon>
        <taxon>Bacillaceae</taxon>
        <taxon>Bacillus</taxon>
        <taxon>Bacillus cereus group</taxon>
    </lineage>
</organism>
<accession>A0A2A9A3F0</accession>
<gene>
    <name evidence="1" type="ORF">CN307_06430</name>
</gene>
<comment type="caution">
    <text evidence="1">The sequence shown here is derived from an EMBL/GenBank/DDBJ whole genome shotgun (WGS) entry which is preliminary data.</text>
</comment>
<evidence type="ECO:0000313" key="1">
    <source>
        <dbReference type="EMBL" id="PFE17822.1"/>
    </source>
</evidence>
<dbReference type="Proteomes" id="UP000220032">
    <property type="component" value="Unassembled WGS sequence"/>
</dbReference>
<dbReference type="AlphaFoldDB" id="A0A2A9A3F0"/>
<protein>
    <submittedName>
        <fullName evidence="1">Uncharacterized protein</fullName>
    </submittedName>
</protein>
<sequence length="32" mass="3947">MVGVNQYKGKHELQPWSIFPANFWRERRSNDR</sequence>
<name>A0A2A9A3F0_BACCE</name>
<dbReference type="EMBL" id="NTRR01000008">
    <property type="protein sequence ID" value="PFE17822.1"/>
    <property type="molecule type" value="Genomic_DNA"/>
</dbReference>
<reference evidence="1 2" key="1">
    <citation type="submission" date="2017-09" db="EMBL/GenBank/DDBJ databases">
        <title>Large-scale bioinformatics analysis of Bacillus genomes uncovers conserved roles of natural products in bacterial physiology.</title>
        <authorList>
            <consortium name="Agbiome Team Llc"/>
            <person name="Bleich R.M."/>
            <person name="Grubbs K.J."/>
            <person name="Santa Maria K.C."/>
            <person name="Allen S.E."/>
            <person name="Farag S."/>
            <person name="Shank E.A."/>
            <person name="Bowers A."/>
        </authorList>
    </citation>
    <scope>NUCLEOTIDE SEQUENCE [LARGE SCALE GENOMIC DNA]</scope>
    <source>
        <strain evidence="1 2">AFS022681</strain>
    </source>
</reference>